<dbReference type="InterPro" id="IPR038460">
    <property type="entry name" value="AcetylCoA_hyd_C_sf"/>
</dbReference>
<evidence type="ECO:0000313" key="3">
    <source>
        <dbReference type="Proteomes" id="UP001589788"/>
    </source>
</evidence>
<name>A0ABV6C656_9ACTN</name>
<accession>A0ABV6C656</accession>
<dbReference type="Gene3D" id="3.40.1080.20">
    <property type="entry name" value="Acetyl-CoA hydrolase/transferase C-terminal domain"/>
    <property type="match status" value="1"/>
</dbReference>
<dbReference type="GO" id="GO:0016787">
    <property type="term" value="F:hydrolase activity"/>
    <property type="evidence" value="ECO:0007669"/>
    <property type="project" value="UniProtKB-KW"/>
</dbReference>
<dbReference type="Pfam" id="PF13336">
    <property type="entry name" value="AcetylCoA_hyd_C"/>
    <property type="match status" value="1"/>
</dbReference>
<dbReference type="InterPro" id="IPR046433">
    <property type="entry name" value="ActCoA_hydro"/>
</dbReference>
<dbReference type="InterPro" id="IPR037171">
    <property type="entry name" value="NagB/RpiA_transferase-like"/>
</dbReference>
<dbReference type="SUPFAM" id="SSF100950">
    <property type="entry name" value="NagB/RpiA/CoA transferase-like"/>
    <property type="match status" value="2"/>
</dbReference>
<sequence length="448" mass="47561">MTPARMSLEDAVGVLRPRDSVGFGLGPGIPHGFLRALSQRTDWEDLVLGGALLLDLFEVLRHPGVSFRSGFYGPVERLLVAEGRRVDHVPGGFRLFGPILARFRPRVMVVQGAPDGEDQVNLSLHVGATAAELAAAGRDPDRLLVVELNSRLPRTAGLRRAGGRWPAGWPVPADAGGPDTNLLPLALADVVVEVDEEPFVLPESEPTVTDRAIAEVVQQFVPDGATLQTGIGGVPSVVAAALAEGPGGDYGVHSEMFTDGLRRLHEAGKVSNRRKGVFDGVSVTTFALGSASLLSWLDGNDDVAFVPVEAVNDPDLIGRNRAMVSLNGALMVDLYGQVVADHLPGRQVSGVGGHEDFVAGPELRADGRAIVCLPSTVTVDGEVRSRIVARLPEGAVVSTPRHHLDVVVTEHGAAEVRGLTVRERAEALARIADPAFRDELLAEARRLR</sequence>
<evidence type="ECO:0000259" key="1">
    <source>
        <dbReference type="Pfam" id="PF13336"/>
    </source>
</evidence>
<evidence type="ECO:0000313" key="2">
    <source>
        <dbReference type="EMBL" id="MFC0081794.1"/>
    </source>
</evidence>
<dbReference type="Gene3D" id="3.30.750.70">
    <property type="entry name" value="4-hydroxybutyrate coenzyme like domains"/>
    <property type="match status" value="1"/>
</dbReference>
<keyword evidence="2" id="KW-0378">Hydrolase</keyword>
<dbReference type="Proteomes" id="UP001589788">
    <property type="component" value="Unassembled WGS sequence"/>
</dbReference>
<keyword evidence="3" id="KW-1185">Reference proteome</keyword>
<proteinExistence type="predicted"/>
<reference evidence="2 3" key="1">
    <citation type="submission" date="2024-09" db="EMBL/GenBank/DDBJ databases">
        <authorList>
            <person name="Sun Q."/>
            <person name="Mori K."/>
        </authorList>
    </citation>
    <scope>NUCLEOTIDE SEQUENCE [LARGE SCALE GENOMIC DNA]</scope>
    <source>
        <strain evidence="2 3">JCM 15389</strain>
    </source>
</reference>
<dbReference type="PANTHER" id="PTHR21432:SF20">
    <property type="entry name" value="ACETYL-COA HYDROLASE"/>
    <property type="match status" value="1"/>
</dbReference>
<comment type="caution">
    <text evidence="2">The sequence shown here is derived from an EMBL/GenBank/DDBJ whole genome shotgun (WGS) entry which is preliminary data.</text>
</comment>
<protein>
    <submittedName>
        <fullName evidence="2">Acetyl-CoA hydrolase/transferase family protein</fullName>
    </submittedName>
</protein>
<organism evidence="2 3">
    <name type="scientific">Aciditerrimonas ferrireducens</name>
    <dbReference type="NCBI Taxonomy" id="667306"/>
    <lineage>
        <taxon>Bacteria</taxon>
        <taxon>Bacillati</taxon>
        <taxon>Actinomycetota</taxon>
        <taxon>Acidimicrobiia</taxon>
        <taxon>Acidimicrobiales</taxon>
        <taxon>Acidimicrobiaceae</taxon>
        <taxon>Aciditerrimonas</taxon>
    </lineage>
</organism>
<feature type="domain" description="Acetyl-CoA hydrolase/transferase C-terminal" evidence="1">
    <location>
        <begin position="289"/>
        <end position="444"/>
    </location>
</feature>
<dbReference type="InterPro" id="IPR026888">
    <property type="entry name" value="AcetylCoA_hyd_C"/>
</dbReference>
<dbReference type="Gene3D" id="3.40.1080.10">
    <property type="entry name" value="Glutaconate Coenzyme A-transferase"/>
    <property type="match status" value="1"/>
</dbReference>
<gene>
    <name evidence="2" type="ORF">ACFFRE_06500</name>
</gene>
<dbReference type="PANTHER" id="PTHR21432">
    <property type="entry name" value="ACETYL-COA HYDROLASE-RELATED"/>
    <property type="match status" value="1"/>
</dbReference>
<dbReference type="RefSeq" id="WP_377789073.1">
    <property type="nucleotide sequence ID" value="NZ_JBHLYQ010000048.1"/>
</dbReference>
<dbReference type="EMBL" id="JBHLYQ010000048">
    <property type="protein sequence ID" value="MFC0081794.1"/>
    <property type="molecule type" value="Genomic_DNA"/>
</dbReference>